<reference evidence="2" key="1">
    <citation type="submission" date="2021-06" db="EMBL/GenBank/DDBJ databases">
        <title>Parelaphostrongylus tenuis whole genome reference sequence.</title>
        <authorList>
            <person name="Garwood T.J."/>
            <person name="Larsen P.A."/>
            <person name="Fountain-Jones N.M."/>
            <person name="Garbe J.R."/>
            <person name="Macchietto M.G."/>
            <person name="Kania S.A."/>
            <person name="Gerhold R.W."/>
            <person name="Richards J.E."/>
            <person name="Wolf T.M."/>
        </authorList>
    </citation>
    <scope>NUCLEOTIDE SEQUENCE</scope>
    <source>
        <strain evidence="2">MNPRO001-30</strain>
        <tissue evidence="2">Meninges</tissue>
    </source>
</reference>
<gene>
    <name evidence="2" type="ORF">KIN20_014506</name>
</gene>
<protein>
    <submittedName>
        <fullName evidence="2">Uncharacterized protein</fullName>
    </submittedName>
</protein>
<accession>A0AAD5MZB8</accession>
<comment type="caution">
    <text evidence="2">The sequence shown here is derived from an EMBL/GenBank/DDBJ whole genome shotgun (WGS) entry which is preliminary data.</text>
</comment>
<organism evidence="2 3">
    <name type="scientific">Parelaphostrongylus tenuis</name>
    <name type="common">Meningeal worm</name>
    <dbReference type="NCBI Taxonomy" id="148309"/>
    <lineage>
        <taxon>Eukaryota</taxon>
        <taxon>Metazoa</taxon>
        <taxon>Ecdysozoa</taxon>
        <taxon>Nematoda</taxon>
        <taxon>Chromadorea</taxon>
        <taxon>Rhabditida</taxon>
        <taxon>Rhabditina</taxon>
        <taxon>Rhabditomorpha</taxon>
        <taxon>Strongyloidea</taxon>
        <taxon>Metastrongylidae</taxon>
        <taxon>Parelaphostrongylus</taxon>
    </lineage>
</organism>
<evidence type="ECO:0000313" key="3">
    <source>
        <dbReference type="Proteomes" id="UP001196413"/>
    </source>
</evidence>
<feature type="compositionally biased region" description="Polar residues" evidence="1">
    <location>
        <begin position="45"/>
        <end position="64"/>
    </location>
</feature>
<proteinExistence type="predicted"/>
<feature type="region of interest" description="Disordered" evidence="1">
    <location>
        <begin position="1"/>
        <end position="64"/>
    </location>
</feature>
<keyword evidence="3" id="KW-1185">Reference proteome</keyword>
<sequence>MCTVRRMTPTRQPEATPRREAQLQGGGQAHQTQGTLCQPRGDGGQRTSISTLCRRSNVSEAQASTTWLRGVKRRLKHDEE</sequence>
<evidence type="ECO:0000256" key="1">
    <source>
        <dbReference type="SAM" id="MobiDB-lite"/>
    </source>
</evidence>
<evidence type="ECO:0000313" key="2">
    <source>
        <dbReference type="EMBL" id="KAJ1356746.1"/>
    </source>
</evidence>
<dbReference type="Proteomes" id="UP001196413">
    <property type="component" value="Unassembled WGS sequence"/>
</dbReference>
<dbReference type="EMBL" id="JAHQIW010002871">
    <property type="protein sequence ID" value="KAJ1356746.1"/>
    <property type="molecule type" value="Genomic_DNA"/>
</dbReference>
<name>A0AAD5MZB8_PARTN</name>
<dbReference type="AlphaFoldDB" id="A0AAD5MZB8"/>